<gene>
    <name evidence="3" type="ORF">HOP40_30770</name>
</gene>
<dbReference type="AlphaFoldDB" id="A0A6M6JQW4"/>
<sequence>MLRTDDDTEADPIAFLLTHAGEVRTDADMVFYGQPDHGSGAVTLAADETGAATTLHLTPRKIPADVTEVLVVAQLPADHSDPGSAHVIDLDTGQPLGHLALPATGPTGLLQLAALQRSDGQWHLQMAAAVVDHDLAALAAAAGVSVD</sequence>
<dbReference type="KEGG" id="pbro:HOP40_30770"/>
<evidence type="ECO:0000313" key="3">
    <source>
        <dbReference type="EMBL" id="QJY49603.1"/>
    </source>
</evidence>
<dbReference type="InterPro" id="IPR051324">
    <property type="entry name" value="Stress/Tellurium_Resist"/>
</dbReference>
<reference evidence="3 4" key="1">
    <citation type="submission" date="2020-05" db="EMBL/GenBank/DDBJ databases">
        <authorList>
            <person name="Mo P."/>
        </authorList>
    </citation>
    <scope>NUCLEOTIDE SEQUENCE [LARGE SCALE GENOMIC DNA]</scope>
    <source>
        <strain evidence="3 4">Gen01</strain>
    </source>
</reference>
<evidence type="ECO:0000256" key="1">
    <source>
        <dbReference type="ARBA" id="ARBA00008775"/>
    </source>
</evidence>
<name>A0A6M6JQW4_9PSEU</name>
<dbReference type="Gene3D" id="2.60.60.30">
    <property type="entry name" value="sav2460 like domains"/>
    <property type="match status" value="1"/>
</dbReference>
<dbReference type="EMBL" id="CP053564">
    <property type="protein sequence ID" value="QJY49603.1"/>
    <property type="molecule type" value="Genomic_DNA"/>
</dbReference>
<evidence type="ECO:0000313" key="4">
    <source>
        <dbReference type="Proteomes" id="UP000505377"/>
    </source>
</evidence>
<dbReference type="RefSeq" id="WP_172165751.1">
    <property type="nucleotide sequence ID" value="NZ_CP053564.1"/>
</dbReference>
<protein>
    <recommendedName>
        <fullName evidence="2">TerD domain-containing protein</fullName>
    </recommendedName>
</protein>
<dbReference type="PANTHER" id="PTHR32097:SF4">
    <property type="entry name" value="GENERAL STRESS PROTEIN 16U"/>
    <property type="match status" value="1"/>
</dbReference>
<evidence type="ECO:0000259" key="2">
    <source>
        <dbReference type="Pfam" id="PF02342"/>
    </source>
</evidence>
<dbReference type="PANTHER" id="PTHR32097">
    <property type="entry name" value="CAMP-BINDING PROTEIN 1-RELATED"/>
    <property type="match status" value="1"/>
</dbReference>
<keyword evidence="4" id="KW-1185">Reference proteome</keyword>
<dbReference type="Proteomes" id="UP000505377">
    <property type="component" value="Chromosome"/>
</dbReference>
<proteinExistence type="inferred from homology"/>
<dbReference type="Pfam" id="PF02342">
    <property type="entry name" value="TerD"/>
    <property type="match status" value="1"/>
</dbReference>
<accession>A0A6M6JQW4</accession>
<dbReference type="InterPro" id="IPR003325">
    <property type="entry name" value="TerD"/>
</dbReference>
<organism evidence="3 4">
    <name type="scientific">Pseudonocardia broussonetiae</name>
    <dbReference type="NCBI Taxonomy" id="2736640"/>
    <lineage>
        <taxon>Bacteria</taxon>
        <taxon>Bacillati</taxon>
        <taxon>Actinomycetota</taxon>
        <taxon>Actinomycetes</taxon>
        <taxon>Pseudonocardiales</taxon>
        <taxon>Pseudonocardiaceae</taxon>
        <taxon>Pseudonocardia</taxon>
    </lineage>
</organism>
<feature type="domain" description="TerD" evidence="2">
    <location>
        <begin position="5"/>
        <end position="140"/>
    </location>
</feature>
<comment type="similarity">
    <text evidence="1">Belongs to the CAPAB/TerDEXZ family.</text>
</comment>